<dbReference type="PANTHER" id="PTHR33446:SF14">
    <property type="entry name" value="PROTEIN TONB"/>
    <property type="match status" value="1"/>
</dbReference>
<comment type="caution">
    <text evidence="13">The sequence shown here is derived from an EMBL/GenBank/DDBJ whole genome shotgun (WGS) entry which is preliminary data.</text>
</comment>
<evidence type="ECO:0000256" key="11">
    <source>
        <dbReference type="SAM" id="SignalP"/>
    </source>
</evidence>
<dbReference type="Gene3D" id="3.30.2420.10">
    <property type="entry name" value="TonB"/>
    <property type="match status" value="1"/>
</dbReference>
<name>A0A066US48_9VIBR</name>
<dbReference type="PROSITE" id="PS51257">
    <property type="entry name" value="PROKAR_LIPOPROTEIN"/>
    <property type="match status" value="1"/>
</dbReference>
<dbReference type="GO" id="GO:0031992">
    <property type="term" value="F:energy transducer activity"/>
    <property type="evidence" value="ECO:0007669"/>
    <property type="project" value="InterPro"/>
</dbReference>
<feature type="domain" description="TonB C-terminal" evidence="12">
    <location>
        <begin position="25"/>
        <end position="114"/>
    </location>
</feature>
<gene>
    <name evidence="13" type="ORF">VFDL14_18780</name>
</gene>
<keyword evidence="14" id="KW-1185">Reference proteome</keyword>
<dbReference type="RefSeq" id="WP_032552331.1">
    <property type="nucleotide sequence ID" value="NZ_JFFR01000027.1"/>
</dbReference>
<keyword evidence="4 10" id="KW-1003">Cell membrane</keyword>
<dbReference type="InterPro" id="IPR037682">
    <property type="entry name" value="TonB_C"/>
</dbReference>
<evidence type="ECO:0000256" key="5">
    <source>
        <dbReference type="ARBA" id="ARBA00022519"/>
    </source>
</evidence>
<proteinExistence type="inferred from homology"/>
<keyword evidence="5 10" id="KW-0997">Cell inner membrane</keyword>
<evidence type="ECO:0000256" key="3">
    <source>
        <dbReference type="ARBA" id="ARBA00022448"/>
    </source>
</evidence>
<protein>
    <recommendedName>
        <fullName evidence="10">Protein TonB</fullName>
    </recommendedName>
</protein>
<evidence type="ECO:0000313" key="13">
    <source>
        <dbReference type="EMBL" id="KDN26974.1"/>
    </source>
</evidence>
<dbReference type="GO" id="GO:0005886">
    <property type="term" value="C:plasma membrane"/>
    <property type="evidence" value="ECO:0007669"/>
    <property type="project" value="UniProtKB-SubCell"/>
</dbReference>
<evidence type="ECO:0000256" key="7">
    <source>
        <dbReference type="ARBA" id="ARBA00022927"/>
    </source>
</evidence>
<dbReference type="InterPro" id="IPR003538">
    <property type="entry name" value="TonB"/>
</dbReference>
<dbReference type="PANTHER" id="PTHR33446">
    <property type="entry name" value="PROTEIN TONB-RELATED"/>
    <property type="match status" value="1"/>
</dbReference>
<comment type="similarity">
    <text evidence="2 10">Belongs to the TonB family.</text>
</comment>
<dbReference type="OrthoDB" id="1628901at2"/>
<dbReference type="STRING" id="212667.VFDL14_18780"/>
<dbReference type="InterPro" id="IPR051045">
    <property type="entry name" value="TonB-dependent_transducer"/>
</dbReference>
<keyword evidence="6" id="KW-0812">Transmembrane</keyword>
<dbReference type="NCBIfam" id="TIGR01352">
    <property type="entry name" value="tonB_Cterm"/>
    <property type="match status" value="1"/>
</dbReference>
<evidence type="ECO:0000256" key="2">
    <source>
        <dbReference type="ARBA" id="ARBA00006555"/>
    </source>
</evidence>
<dbReference type="SUPFAM" id="SSF74653">
    <property type="entry name" value="TolA/TonB C-terminal domain"/>
    <property type="match status" value="1"/>
</dbReference>
<evidence type="ECO:0000256" key="9">
    <source>
        <dbReference type="ARBA" id="ARBA00023136"/>
    </source>
</evidence>
<reference evidence="13 14" key="1">
    <citation type="submission" date="2014-02" db="EMBL/GenBank/DDBJ databases">
        <title>Vibrio fortis Dalian14 Genome Sequencing.</title>
        <authorList>
            <person name="Wang Y."/>
            <person name="Song L."/>
            <person name="Liu G."/>
            <person name="Ding J."/>
        </authorList>
    </citation>
    <scope>NUCLEOTIDE SEQUENCE [LARGE SCALE GENOMIC DNA]</scope>
    <source>
        <strain evidence="13 14">Dalian14</strain>
    </source>
</reference>
<dbReference type="AlphaFoldDB" id="A0A066US48"/>
<dbReference type="PRINTS" id="PR01374">
    <property type="entry name" value="TONBPROTEIN"/>
</dbReference>
<sequence length="114" mass="12845">MKFISLFMAVLLSGCAGFMKGVDFTAYEDLKVREQTNPRYPKVAVENGLSGYVEMTFNVTSQGDVTNVVVVKSFPKGLFDEVAVRALTQWKYEPFESVESVPQQIRFDFKANSK</sequence>
<evidence type="ECO:0000256" key="6">
    <source>
        <dbReference type="ARBA" id="ARBA00022692"/>
    </source>
</evidence>
<dbReference type="GO" id="GO:0055085">
    <property type="term" value="P:transmembrane transport"/>
    <property type="evidence" value="ECO:0007669"/>
    <property type="project" value="InterPro"/>
</dbReference>
<keyword evidence="9" id="KW-0472">Membrane</keyword>
<feature type="chain" id="PRO_5001631291" description="Protein TonB" evidence="11">
    <location>
        <begin position="22"/>
        <end position="114"/>
    </location>
</feature>
<dbReference type="PROSITE" id="PS52015">
    <property type="entry name" value="TONB_CTD"/>
    <property type="match status" value="1"/>
</dbReference>
<dbReference type="InterPro" id="IPR006260">
    <property type="entry name" value="TonB/TolA_C"/>
</dbReference>
<keyword evidence="11" id="KW-0732">Signal</keyword>
<keyword evidence="3 10" id="KW-0813">Transport</keyword>
<dbReference type="Pfam" id="PF03544">
    <property type="entry name" value="TonB_C"/>
    <property type="match status" value="1"/>
</dbReference>
<dbReference type="Proteomes" id="UP000027219">
    <property type="component" value="Unassembled WGS sequence"/>
</dbReference>
<dbReference type="GO" id="GO:0015891">
    <property type="term" value="P:siderophore transport"/>
    <property type="evidence" value="ECO:0007669"/>
    <property type="project" value="InterPro"/>
</dbReference>
<evidence type="ECO:0000259" key="12">
    <source>
        <dbReference type="PROSITE" id="PS52015"/>
    </source>
</evidence>
<comment type="function">
    <text evidence="10">Interacts with outer membrane receptor proteins that carry out high-affinity binding and energy dependent uptake into the periplasmic space of specific substrates. It could act to transduce energy from the cytoplasmic membrane to specific energy-requiring processes in the outer membrane, resulting in the release into the periplasm of ligands bound by these outer membrane proteins.</text>
</comment>
<evidence type="ECO:0000256" key="8">
    <source>
        <dbReference type="ARBA" id="ARBA00022989"/>
    </source>
</evidence>
<comment type="subcellular location">
    <subcellularLocation>
        <location evidence="1 10">Cell inner membrane</location>
        <topology evidence="1 10">Single-pass membrane protein</topology>
        <orientation evidence="1 10">Periplasmic side</orientation>
    </subcellularLocation>
</comment>
<feature type="signal peptide" evidence="11">
    <location>
        <begin position="1"/>
        <end position="21"/>
    </location>
</feature>
<keyword evidence="7 10" id="KW-0653">Protein transport</keyword>
<keyword evidence="8" id="KW-1133">Transmembrane helix</keyword>
<evidence type="ECO:0000256" key="1">
    <source>
        <dbReference type="ARBA" id="ARBA00004383"/>
    </source>
</evidence>
<dbReference type="GO" id="GO:0015031">
    <property type="term" value="P:protein transport"/>
    <property type="evidence" value="ECO:0007669"/>
    <property type="project" value="UniProtKB-UniRule"/>
</dbReference>
<keyword evidence="10" id="KW-0735">Signal-anchor</keyword>
<evidence type="ECO:0000256" key="4">
    <source>
        <dbReference type="ARBA" id="ARBA00022475"/>
    </source>
</evidence>
<evidence type="ECO:0000256" key="10">
    <source>
        <dbReference type="RuleBase" id="RU362123"/>
    </source>
</evidence>
<dbReference type="GO" id="GO:0030288">
    <property type="term" value="C:outer membrane-bounded periplasmic space"/>
    <property type="evidence" value="ECO:0007669"/>
    <property type="project" value="InterPro"/>
</dbReference>
<organism evidence="13 14">
    <name type="scientific">Vibrio fortis</name>
    <dbReference type="NCBI Taxonomy" id="212667"/>
    <lineage>
        <taxon>Bacteria</taxon>
        <taxon>Pseudomonadati</taxon>
        <taxon>Pseudomonadota</taxon>
        <taxon>Gammaproteobacteria</taxon>
        <taxon>Vibrionales</taxon>
        <taxon>Vibrionaceae</taxon>
        <taxon>Vibrio</taxon>
    </lineage>
</organism>
<evidence type="ECO:0000313" key="14">
    <source>
        <dbReference type="Proteomes" id="UP000027219"/>
    </source>
</evidence>
<accession>A0A066US48</accession>
<dbReference type="EMBL" id="JFFR01000027">
    <property type="protein sequence ID" value="KDN26974.1"/>
    <property type="molecule type" value="Genomic_DNA"/>
</dbReference>